<proteinExistence type="predicted"/>
<protein>
    <submittedName>
        <fullName evidence="1">Uncharacterized protein</fullName>
    </submittedName>
</protein>
<sequence length="86" mass="9873">MAGSRACRQYLFWAGGPWLIRKLARNEPVSKPVFSISLWFLYQVPALSSGLDFPPKCVMIWISDLQKFFSPQATIDHYVLVLARKI</sequence>
<organism evidence="1 2">
    <name type="scientific">Cricetulus griseus</name>
    <name type="common">Chinese hamster</name>
    <name type="synonym">Cricetulus barabensis griseus</name>
    <dbReference type="NCBI Taxonomy" id="10029"/>
    <lineage>
        <taxon>Eukaryota</taxon>
        <taxon>Metazoa</taxon>
        <taxon>Chordata</taxon>
        <taxon>Craniata</taxon>
        <taxon>Vertebrata</taxon>
        <taxon>Euteleostomi</taxon>
        <taxon>Mammalia</taxon>
        <taxon>Eutheria</taxon>
        <taxon>Euarchontoglires</taxon>
        <taxon>Glires</taxon>
        <taxon>Rodentia</taxon>
        <taxon>Myomorpha</taxon>
        <taxon>Muroidea</taxon>
        <taxon>Cricetidae</taxon>
        <taxon>Cricetinae</taxon>
        <taxon>Cricetulus</taxon>
    </lineage>
</organism>
<dbReference type="EMBL" id="JH001475">
    <property type="protein sequence ID" value="EGW12549.1"/>
    <property type="molecule type" value="Genomic_DNA"/>
</dbReference>
<dbReference type="AlphaFoldDB" id="G3I807"/>
<reference evidence="2" key="1">
    <citation type="journal article" date="2011" name="Nat. Biotechnol.">
        <title>The genomic sequence of the Chinese hamster ovary (CHO)-K1 cell line.</title>
        <authorList>
            <person name="Xu X."/>
            <person name="Nagarajan H."/>
            <person name="Lewis N.E."/>
            <person name="Pan S."/>
            <person name="Cai Z."/>
            <person name="Liu X."/>
            <person name="Chen W."/>
            <person name="Xie M."/>
            <person name="Wang W."/>
            <person name="Hammond S."/>
            <person name="Andersen M.R."/>
            <person name="Neff N."/>
            <person name="Passarelli B."/>
            <person name="Koh W."/>
            <person name="Fan H.C."/>
            <person name="Wang J."/>
            <person name="Gui Y."/>
            <person name="Lee K.H."/>
            <person name="Betenbaugh M.J."/>
            <person name="Quake S.R."/>
            <person name="Famili I."/>
            <person name="Palsson B.O."/>
            <person name="Wang J."/>
        </authorList>
    </citation>
    <scope>NUCLEOTIDE SEQUENCE [LARGE SCALE GENOMIC DNA]</scope>
    <source>
        <strain evidence="2">CHO K1 cell line</strain>
    </source>
</reference>
<name>G3I807_CRIGR</name>
<gene>
    <name evidence="1" type="ORF">I79_019664</name>
</gene>
<dbReference type="InParanoid" id="G3I807"/>
<dbReference type="Proteomes" id="UP000001075">
    <property type="component" value="Unassembled WGS sequence"/>
</dbReference>
<evidence type="ECO:0000313" key="1">
    <source>
        <dbReference type="EMBL" id="EGW12549.1"/>
    </source>
</evidence>
<accession>G3I807</accession>
<evidence type="ECO:0000313" key="2">
    <source>
        <dbReference type="Proteomes" id="UP000001075"/>
    </source>
</evidence>